<keyword evidence="2" id="KW-0732">Signal</keyword>
<dbReference type="Proteomes" id="UP000515697">
    <property type="component" value="Chromosome PVSEL_07"/>
</dbReference>
<dbReference type="VEuPathDB" id="PlasmoDB:PVBDA_0701050"/>
<evidence type="ECO:0000313" key="3">
    <source>
        <dbReference type="EMBL" id="CAD2101431.1"/>
    </source>
</evidence>
<organism evidence="3 4">
    <name type="scientific">Plasmodium vinckei</name>
    <dbReference type="NCBI Taxonomy" id="5860"/>
    <lineage>
        <taxon>Eukaryota</taxon>
        <taxon>Sar</taxon>
        <taxon>Alveolata</taxon>
        <taxon>Apicomplexa</taxon>
        <taxon>Aconoidasida</taxon>
        <taxon>Haemosporida</taxon>
        <taxon>Plasmodiidae</taxon>
        <taxon>Plasmodium</taxon>
        <taxon>Plasmodium (Vinckeia)</taxon>
    </lineage>
</organism>
<dbReference type="EMBL" id="LR865428">
    <property type="protein sequence ID" value="CAD2101431.1"/>
    <property type="molecule type" value="Genomic_DNA"/>
</dbReference>
<evidence type="ECO:0008006" key="5">
    <source>
        <dbReference type="Google" id="ProtNLM"/>
    </source>
</evidence>
<reference evidence="3 4" key="1">
    <citation type="submission" date="2020-08" db="EMBL/GenBank/DDBJ databases">
        <authorList>
            <person name="Ramaprasad A."/>
        </authorList>
    </citation>
    <scope>NUCLEOTIDE SEQUENCE [LARGE SCALE GENOMIC DNA]</scope>
</reference>
<evidence type="ECO:0000313" key="4">
    <source>
        <dbReference type="Proteomes" id="UP000515697"/>
    </source>
</evidence>
<evidence type="ECO:0000256" key="1">
    <source>
        <dbReference type="SAM" id="MobiDB-lite"/>
    </source>
</evidence>
<dbReference type="VEuPathDB" id="PlasmoDB:PVVCY_0700980"/>
<sequence length="714" mass="85470">MLSNMVWLSVWFVFLFIFLEPNVKCKNKDNVYTYINSISNIKHEKRKKRKLKNHENKRNVYLNSNPENGDNNETYEIKKFEPENIQVNKNLNINIFKNKEDDSNIYNEGMCIYNILKDIEIKDVKKVPSYDPELTSVKIEKSENGETKLVSDNCKNEQYLENSLIYSDRNYDIPNVLNYYPDDMFIFNFDGVINMNKQEKIVVAFITFIKLFKCQFLFNNKQISNLPLYKFIKNDKPYLFNDYAKQNQTINNENDDLFILLKLIPKFFYTRLLYIFKYIKRNEDLVIAIKYIYDNINNICTKYNYDINQLISMSKSSNAIGSKLQKYMKNQSNNINIQTGEHTQASELEENDELAYQIAKDLTKNTFNPNNIVKYKRIENLSNIFPSFRVEFENFYINNKYLELYKKYNIKYEKISTEFDKIRNLLINNENKAYTNLLKYRYPIDNLNEQDKKYHETWNITAIDIINNNINKYGKPIYIISTVEDSDFIKYTLNQFGVNIKDDKNNHLLRVYGKNSLNENKEDSGLIILRRLGKLIKSTNTQNVNSKNNEEPIDYIYDPYNMDINYYKYFQKTGKKNYYLNKNSDYNMILKNKCNLVYKIINTYHTNNMIHIIDDKYEDLNALNNDNRFNKKVKLYFCEWGYNTYNDKLKSILNDKIKTFSETFKLIFLCCTYQNSPRRKHTHGKGIPLDFYSKFMHKYCLKNNLVSEQPIDDL</sequence>
<accession>A0A6V7SQ08</accession>
<feature type="region of interest" description="Disordered" evidence="1">
    <location>
        <begin position="46"/>
        <end position="68"/>
    </location>
</feature>
<feature type="chain" id="PRO_5028348161" description="Fam-a protein" evidence="2">
    <location>
        <begin position="26"/>
        <end position="714"/>
    </location>
</feature>
<evidence type="ECO:0000256" key="2">
    <source>
        <dbReference type="SAM" id="SignalP"/>
    </source>
</evidence>
<feature type="signal peptide" evidence="2">
    <location>
        <begin position="1"/>
        <end position="25"/>
    </location>
</feature>
<proteinExistence type="predicted"/>
<protein>
    <recommendedName>
        <fullName evidence="5">Fam-a protein</fullName>
    </recommendedName>
</protein>
<dbReference type="AlphaFoldDB" id="A0A6V7SQ08"/>
<name>A0A6V7SQ08_PLAVN</name>
<dbReference type="VEuPathDB" id="PlasmoDB:PVSEL_0701160"/>
<dbReference type="VEuPathDB" id="PlasmoDB:PVPCR_0701090"/>
<gene>
    <name evidence="3" type="ORF">PVSEL_0701160</name>
</gene>
<dbReference type="VEuPathDB" id="PlasmoDB:PVLDE_0702120"/>